<evidence type="ECO:0000256" key="6">
    <source>
        <dbReference type="ARBA" id="ARBA00022692"/>
    </source>
</evidence>
<keyword evidence="5" id="KW-0808">Transferase</keyword>
<dbReference type="GO" id="GO:0016020">
    <property type="term" value="C:membrane"/>
    <property type="evidence" value="ECO:0007669"/>
    <property type="project" value="UniProtKB-SubCell"/>
</dbReference>
<dbReference type="OMA" id="FCHREEH"/>
<evidence type="ECO:0000313" key="14">
    <source>
        <dbReference type="EnsemblMetazoa" id="G14595.1:cds"/>
    </source>
</evidence>
<comment type="similarity">
    <text evidence="3">Belongs to the glycosyltransferase 7 family.</text>
</comment>
<dbReference type="EnsemblMetazoa" id="G14595.1">
    <property type="protein sequence ID" value="G14595.1:cds"/>
    <property type="gene ID" value="G14595"/>
</dbReference>
<dbReference type="GO" id="GO:0005975">
    <property type="term" value="P:carbohydrate metabolic process"/>
    <property type="evidence" value="ECO:0007669"/>
    <property type="project" value="InterPro"/>
</dbReference>
<dbReference type="SUPFAM" id="SSF53448">
    <property type="entry name" value="Nucleotide-diphospho-sugar transferases"/>
    <property type="match status" value="1"/>
</dbReference>
<evidence type="ECO:0000313" key="15">
    <source>
        <dbReference type="Proteomes" id="UP000005408"/>
    </source>
</evidence>
<evidence type="ECO:0000256" key="8">
    <source>
        <dbReference type="ARBA" id="ARBA00022989"/>
    </source>
</evidence>
<evidence type="ECO:0000256" key="5">
    <source>
        <dbReference type="ARBA" id="ARBA00022679"/>
    </source>
</evidence>
<evidence type="ECO:0000259" key="12">
    <source>
        <dbReference type="Pfam" id="PF02709"/>
    </source>
</evidence>
<keyword evidence="6 11" id="KW-0812">Transmembrane</keyword>
<sequence length="298" mass="35149">MQTERYIWALYVTVLGLSFLVFCSNLTLLTSEQEDNNICQKYPKNLVGTIYPNLTDTSYKDMEFRFTWVQTGGHHTPTRCKPRERVAILIPFRNRNNHLRILLNNLHPILYRQQLGYTIYILKQADEKPFNKGKLFNIGYLEAKKDNHTCFVFHDVDLIPENDNILYGCVRSPMHLSRAVNTLNYKLPDKRLLGGVTAWKTKEFEQVNGWSNLFVNWGGEDDDMSYRTIANKLSIFRFRISVARYQMLKHRRTPVNTARHRQLKDSYTRYKIDGLSSLVYQSPRTQRYRLFTMVSIDT</sequence>
<dbReference type="Pfam" id="PF02709">
    <property type="entry name" value="Glyco_transf_7C"/>
    <property type="match status" value="1"/>
</dbReference>
<feature type="domain" description="Galactosyltransferase C-terminal" evidence="12">
    <location>
        <begin position="175"/>
        <end position="251"/>
    </location>
</feature>
<evidence type="ECO:0000256" key="7">
    <source>
        <dbReference type="ARBA" id="ARBA00022968"/>
    </source>
</evidence>
<evidence type="ECO:0000256" key="4">
    <source>
        <dbReference type="ARBA" id="ARBA00022676"/>
    </source>
</evidence>
<feature type="domain" description="Galactosyltransferase N-terminal" evidence="13">
    <location>
        <begin position="39"/>
        <end position="169"/>
    </location>
</feature>
<feature type="transmembrane region" description="Helical" evidence="11">
    <location>
        <begin position="7"/>
        <end position="29"/>
    </location>
</feature>
<dbReference type="InterPro" id="IPR003859">
    <property type="entry name" value="Galactosyl_T"/>
</dbReference>
<keyword evidence="8 11" id="KW-1133">Transmembrane helix</keyword>
<dbReference type="InterPro" id="IPR029044">
    <property type="entry name" value="Nucleotide-diphossugar_trans"/>
</dbReference>
<dbReference type="PRINTS" id="PR02050">
    <property type="entry name" value="B14GALTRFASE"/>
</dbReference>
<dbReference type="SMR" id="A0A8W8IJI5"/>
<keyword evidence="15" id="KW-1185">Reference proteome</keyword>
<comment type="subcellular location">
    <subcellularLocation>
        <location evidence="1">Membrane</location>
        <topology evidence="1">Single-pass type II membrane protein</topology>
    </subcellularLocation>
</comment>
<evidence type="ECO:0000256" key="10">
    <source>
        <dbReference type="ARBA" id="ARBA00023180"/>
    </source>
</evidence>
<name>A0A8W8IJI5_MAGGI</name>
<keyword evidence="7" id="KW-0735">Signal-anchor</keyword>
<dbReference type="InterPro" id="IPR027995">
    <property type="entry name" value="Galactosyl_T_N"/>
</dbReference>
<dbReference type="OrthoDB" id="10016069at2759"/>
<evidence type="ECO:0000256" key="3">
    <source>
        <dbReference type="ARBA" id="ARBA00005735"/>
    </source>
</evidence>
<dbReference type="AlphaFoldDB" id="A0A8W8IJI5"/>
<dbReference type="InterPro" id="IPR027791">
    <property type="entry name" value="Galactosyl_T_C"/>
</dbReference>
<evidence type="ECO:0008006" key="16">
    <source>
        <dbReference type="Google" id="ProtNLM"/>
    </source>
</evidence>
<keyword evidence="9 11" id="KW-0472">Membrane</keyword>
<evidence type="ECO:0000259" key="13">
    <source>
        <dbReference type="Pfam" id="PF13733"/>
    </source>
</evidence>
<dbReference type="PANTHER" id="PTHR19300">
    <property type="entry name" value="BETA-1,4-GALACTOSYLTRANSFERASE"/>
    <property type="match status" value="1"/>
</dbReference>
<keyword evidence="4" id="KW-0328">Glycosyltransferase</keyword>
<dbReference type="GO" id="GO:0008378">
    <property type="term" value="F:galactosyltransferase activity"/>
    <property type="evidence" value="ECO:0007669"/>
    <property type="project" value="TreeGrafter"/>
</dbReference>
<protein>
    <recommendedName>
        <fullName evidence="16">Beta-1,4-N-acetylgalactosaminyltransferase bre-4</fullName>
    </recommendedName>
</protein>
<evidence type="ECO:0000256" key="11">
    <source>
        <dbReference type="SAM" id="Phobius"/>
    </source>
</evidence>
<evidence type="ECO:0000256" key="1">
    <source>
        <dbReference type="ARBA" id="ARBA00004606"/>
    </source>
</evidence>
<evidence type="ECO:0000256" key="2">
    <source>
        <dbReference type="ARBA" id="ARBA00004922"/>
    </source>
</evidence>
<reference evidence="14" key="1">
    <citation type="submission" date="2022-08" db="UniProtKB">
        <authorList>
            <consortium name="EnsemblMetazoa"/>
        </authorList>
    </citation>
    <scope>IDENTIFICATION</scope>
    <source>
        <strain evidence="14">05x7-T-G4-1.051#20</strain>
    </source>
</reference>
<dbReference type="PANTHER" id="PTHR19300:SF57">
    <property type="entry name" value="BETA-1,4-N-ACETYLGALACTOSAMINYLTRANSFERASE"/>
    <property type="match status" value="1"/>
</dbReference>
<dbReference type="GO" id="GO:0005794">
    <property type="term" value="C:Golgi apparatus"/>
    <property type="evidence" value="ECO:0007669"/>
    <property type="project" value="TreeGrafter"/>
</dbReference>
<keyword evidence="10" id="KW-0325">Glycoprotein</keyword>
<proteinExistence type="inferred from homology"/>
<dbReference type="Proteomes" id="UP000005408">
    <property type="component" value="Unassembled WGS sequence"/>
</dbReference>
<evidence type="ECO:0000256" key="9">
    <source>
        <dbReference type="ARBA" id="ARBA00023136"/>
    </source>
</evidence>
<organism evidence="14 15">
    <name type="scientific">Magallana gigas</name>
    <name type="common">Pacific oyster</name>
    <name type="synonym">Crassostrea gigas</name>
    <dbReference type="NCBI Taxonomy" id="29159"/>
    <lineage>
        <taxon>Eukaryota</taxon>
        <taxon>Metazoa</taxon>
        <taxon>Spiralia</taxon>
        <taxon>Lophotrochozoa</taxon>
        <taxon>Mollusca</taxon>
        <taxon>Bivalvia</taxon>
        <taxon>Autobranchia</taxon>
        <taxon>Pteriomorphia</taxon>
        <taxon>Ostreida</taxon>
        <taxon>Ostreoidea</taxon>
        <taxon>Ostreidae</taxon>
        <taxon>Magallana</taxon>
    </lineage>
</organism>
<accession>A0A8W8IJI5</accession>
<comment type="pathway">
    <text evidence="2">Protein modification; protein glycosylation.</text>
</comment>
<dbReference type="Pfam" id="PF13733">
    <property type="entry name" value="Glyco_transf_7N"/>
    <property type="match status" value="1"/>
</dbReference>
<dbReference type="Gene3D" id="3.90.550.10">
    <property type="entry name" value="Spore Coat Polysaccharide Biosynthesis Protein SpsA, Chain A"/>
    <property type="match status" value="1"/>
</dbReference>